<evidence type="ECO:0000313" key="1">
    <source>
        <dbReference type="EMBL" id="EKD12553.1"/>
    </source>
</evidence>
<protein>
    <submittedName>
        <fullName evidence="1">Uncharacterized protein</fullName>
    </submittedName>
</protein>
<evidence type="ECO:0000313" key="2">
    <source>
        <dbReference type="Proteomes" id="UP000006753"/>
    </source>
</evidence>
<gene>
    <name evidence="1" type="ORF">MBM_09309</name>
</gene>
<reference evidence="1 2" key="1">
    <citation type="journal article" date="2012" name="BMC Genomics">
        <title>Sequencing the genome of Marssonina brunnea reveals fungus-poplar co-evolution.</title>
        <authorList>
            <person name="Zhu S."/>
            <person name="Cao Y.-Z."/>
            <person name="Jiang C."/>
            <person name="Tan B.-Y."/>
            <person name="Wang Z."/>
            <person name="Feng S."/>
            <person name="Zhang L."/>
            <person name="Su X.-H."/>
            <person name="Brejova B."/>
            <person name="Vinar T."/>
            <person name="Xu M."/>
            <person name="Wang M.-X."/>
            <person name="Zhang S.-G."/>
            <person name="Huang M.-R."/>
            <person name="Wu R."/>
            <person name="Zhou Y."/>
        </authorList>
    </citation>
    <scope>NUCLEOTIDE SEQUENCE [LARGE SCALE GENOMIC DNA]</scope>
    <source>
        <strain evidence="1 2">MB_m1</strain>
    </source>
</reference>
<sequence>MRTSWELVSTGPTWGRNTDIDGGSVYYPDIISIELATAALPPKPANLQVEKEKKKNLSRTMTSIPFFSHACKLEIQRSIRTSEAKVGLEVPDLDIPVANQQISLGPPIYASSGARPALTAMAASTTSTTCEPKPLALPPGKLTEAMSTECSIRFGTCQELKRNVVIHYGEGRHNRLHVSNVSVSAEVIKS</sequence>
<proteinExistence type="predicted"/>
<dbReference type="EMBL" id="JH921456">
    <property type="protein sequence ID" value="EKD12553.1"/>
    <property type="molecule type" value="Genomic_DNA"/>
</dbReference>
<dbReference type="AlphaFoldDB" id="K1WV75"/>
<keyword evidence="2" id="KW-1185">Reference proteome</keyword>
<dbReference type="Proteomes" id="UP000006753">
    <property type="component" value="Unassembled WGS sequence"/>
</dbReference>
<organism evidence="1 2">
    <name type="scientific">Marssonina brunnea f. sp. multigermtubi (strain MB_m1)</name>
    <name type="common">Marssonina leaf spot fungus</name>
    <dbReference type="NCBI Taxonomy" id="1072389"/>
    <lineage>
        <taxon>Eukaryota</taxon>
        <taxon>Fungi</taxon>
        <taxon>Dikarya</taxon>
        <taxon>Ascomycota</taxon>
        <taxon>Pezizomycotina</taxon>
        <taxon>Leotiomycetes</taxon>
        <taxon>Helotiales</taxon>
        <taxon>Drepanopezizaceae</taxon>
        <taxon>Drepanopeziza</taxon>
    </lineage>
</organism>
<accession>K1WV75</accession>
<dbReference type="HOGENOM" id="CLU_1428294_0_0_1"/>
<dbReference type="KEGG" id="mbe:MBM_09309"/>
<dbReference type="InParanoid" id="K1WV75"/>
<name>K1WV75_MARBU</name>